<keyword evidence="2" id="KW-1185">Reference proteome</keyword>
<dbReference type="Proteomes" id="UP001565474">
    <property type="component" value="Unassembled WGS sequence"/>
</dbReference>
<name>A0ABV4GHS1_9BRAD</name>
<evidence type="ECO:0000313" key="1">
    <source>
        <dbReference type="EMBL" id="MEY9470453.1"/>
    </source>
</evidence>
<organism evidence="1 2">
    <name type="scientific">Bradyrhizobium yuanmingense</name>
    <dbReference type="NCBI Taxonomy" id="108015"/>
    <lineage>
        <taxon>Bacteria</taxon>
        <taxon>Pseudomonadati</taxon>
        <taxon>Pseudomonadota</taxon>
        <taxon>Alphaproteobacteria</taxon>
        <taxon>Hyphomicrobiales</taxon>
        <taxon>Nitrobacteraceae</taxon>
        <taxon>Bradyrhizobium</taxon>
    </lineage>
</organism>
<sequence length="54" mass="6014">MAGFSSLPNAVRRISFQRRHVTAAGTRGWNLALGRHWRFMGRILTGAAAAFPHH</sequence>
<gene>
    <name evidence="1" type="ORF">ABH992_002852</name>
</gene>
<evidence type="ECO:0000313" key="2">
    <source>
        <dbReference type="Proteomes" id="UP001565474"/>
    </source>
</evidence>
<dbReference type="EMBL" id="JBGBZN010000002">
    <property type="protein sequence ID" value="MEY9470453.1"/>
    <property type="molecule type" value="Genomic_DNA"/>
</dbReference>
<dbReference type="RefSeq" id="WP_157785181.1">
    <property type="nucleotide sequence ID" value="NZ_JBGBYD010000002.1"/>
</dbReference>
<accession>A0ABV4GHS1</accession>
<reference evidence="1 2" key="1">
    <citation type="submission" date="2024-07" db="EMBL/GenBank/DDBJ databases">
        <title>Genomic Encyclopedia of Type Strains, Phase V (KMG-V): Genome sequencing to study the core and pangenomes of soil and plant-associated prokaryotes.</title>
        <authorList>
            <person name="Whitman W."/>
        </authorList>
    </citation>
    <scope>NUCLEOTIDE SEQUENCE [LARGE SCALE GENOMIC DNA]</scope>
    <source>
        <strain evidence="1 2">USDA 222</strain>
    </source>
</reference>
<comment type="caution">
    <text evidence="1">The sequence shown here is derived from an EMBL/GenBank/DDBJ whole genome shotgun (WGS) entry which is preliminary data.</text>
</comment>
<proteinExistence type="predicted"/>
<protein>
    <submittedName>
        <fullName evidence="1">Uncharacterized protein</fullName>
    </submittedName>
</protein>